<dbReference type="InterPro" id="IPR045851">
    <property type="entry name" value="AMP-bd_C_sf"/>
</dbReference>
<dbReference type="PANTHER" id="PTHR43767">
    <property type="entry name" value="LONG-CHAIN-FATTY-ACID--COA LIGASE"/>
    <property type="match status" value="1"/>
</dbReference>
<organism evidence="3 4">
    <name type="scientific">Cohnella lubricantis</name>
    <dbReference type="NCBI Taxonomy" id="2163172"/>
    <lineage>
        <taxon>Bacteria</taxon>
        <taxon>Bacillati</taxon>
        <taxon>Bacillota</taxon>
        <taxon>Bacilli</taxon>
        <taxon>Bacillales</taxon>
        <taxon>Paenibacillaceae</taxon>
        <taxon>Cohnella</taxon>
    </lineage>
</organism>
<dbReference type="InterPro" id="IPR050237">
    <property type="entry name" value="ATP-dep_AMP-bd_enzyme"/>
</dbReference>
<proteinExistence type="predicted"/>
<sequence>MLNDSVQKERPWLLHYPWQVAPACDYPSGNAARLLIGWAERSPGAKPGGYLCPAWNCVRLLRASRKFANALVGLGIGRGERVALVLPDCAQSFIAFFGTLMAGAIAVPLEAGTGPDAERETRRRLIETEAAAAVVYDSHLPAIAAAREGTFLRAIIATSKADGSPGTPAKLPAARLSELDPFARRRVSASGVERWSHLLRRFPDSPVFVQVDADRELAMIRYTRGTTGDAKGAMLTHANLIAGAVQVAAWRYAEEQAQLRYLAALPIARRSGDGVDGYCIAEAAAHPAAQPANRLGRMGMLGIPLPDTEARIVGEAGFAPLSPGEIGELIVRGPQIAAGYWRLPQASSAVFQDGWLRTGDMAVMDEDGFIALVDRKAEVFPRGGQTVYPRRVELELIRHPAVAAAVVVGIPKKQGETAIRAFVTLRRGCRTSVMQLRRWGLERLSEHEAPDEYEVCDRLPSKLKLREGQQ</sequence>
<feature type="domain" description="AMP-binding enzyme C-terminal" evidence="2">
    <location>
        <begin position="392"/>
        <end position="461"/>
    </location>
</feature>
<dbReference type="InterPro" id="IPR025110">
    <property type="entry name" value="AMP-bd_C"/>
</dbReference>
<evidence type="ECO:0000313" key="4">
    <source>
        <dbReference type="Proteomes" id="UP000574133"/>
    </source>
</evidence>
<feature type="domain" description="AMP-dependent synthetase/ligase" evidence="1">
    <location>
        <begin position="59"/>
        <end position="268"/>
    </location>
</feature>
<dbReference type="GO" id="GO:0016878">
    <property type="term" value="F:acid-thiol ligase activity"/>
    <property type="evidence" value="ECO:0007669"/>
    <property type="project" value="UniProtKB-ARBA"/>
</dbReference>
<dbReference type="InterPro" id="IPR042099">
    <property type="entry name" value="ANL_N_sf"/>
</dbReference>
<dbReference type="RefSeq" id="WP_185179926.1">
    <property type="nucleotide sequence ID" value="NZ_CBCSEP010000006.1"/>
</dbReference>
<feature type="domain" description="AMP-dependent synthetase/ligase" evidence="1">
    <location>
        <begin position="275"/>
        <end position="341"/>
    </location>
</feature>
<evidence type="ECO:0000259" key="2">
    <source>
        <dbReference type="Pfam" id="PF13193"/>
    </source>
</evidence>
<comment type="caution">
    <text evidence="3">The sequence shown here is derived from an EMBL/GenBank/DDBJ whole genome shotgun (WGS) entry which is preliminary data.</text>
</comment>
<dbReference type="InterPro" id="IPR000873">
    <property type="entry name" value="AMP-dep_synth/lig_dom"/>
</dbReference>
<dbReference type="SUPFAM" id="SSF56801">
    <property type="entry name" value="Acetyl-CoA synthetase-like"/>
    <property type="match status" value="1"/>
</dbReference>
<gene>
    <name evidence="3" type="ORF">H4Q31_15365</name>
</gene>
<protein>
    <submittedName>
        <fullName evidence="3">AMP-binding protein</fullName>
    </submittedName>
</protein>
<dbReference type="PANTHER" id="PTHR43767:SF12">
    <property type="entry name" value="AMP-DEPENDENT SYNTHETASE AND LIGASE"/>
    <property type="match status" value="1"/>
</dbReference>
<dbReference type="EMBL" id="JACJVN010000057">
    <property type="protein sequence ID" value="MBB6678668.1"/>
    <property type="molecule type" value="Genomic_DNA"/>
</dbReference>
<reference evidence="3 4" key="1">
    <citation type="submission" date="2020-08" db="EMBL/GenBank/DDBJ databases">
        <title>Cohnella phylogeny.</title>
        <authorList>
            <person name="Dunlap C."/>
        </authorList>
    </citation>
    <scope>NUCLEOTIDE SEQUENCE [LARGE SCALE GENOMIC DNA]</scope>
    <source>
        <strain evidence="3 4">DSM 103658</strain>
    </source>
</reference>
<dbReference type="Pfam" id="PF13193">
    <property type="entry name" value="AMP-binding_C"/>
    <property type="match status" value="1"/>
</dbReference>
<evidence type="ECO:0000259" key="1">
    <source>
        <dbReference type="Pfam" id="PF00501"/>
    </source>
</evidence>
<evidence type="ECO:0000313" key="3">
    <source>
        <dbReference type="EMBL" id="MBB6678668.1"/>
    </source>
</evidence>
<dbReference type="Gene3D" id="3.40.50.12780">
    <property type="entry name" value="N-terminal domain of ligase-like"/>
    <property type="match status" value="2"/>
</dbReference>
<keyword evidence="4" id="KW-1185">Reference proteome</keyword>
<accession>A0A841THE7</accession>
<name>A0A841THE7_9BACL</name>
<dbReference type="Pfam" id="PF00501">
    <property type="entry name" value="AMP-binding"/>
    <property type="match status" value="2"/>
</dbReference>
<dbReference type="Gene3D" id="3.30.300.30">
    <property type="match status" value="1"/>
</dbReference>
<dbReference type="AlphaFoldDB" id="A0A841THE7"/>
<dbReference type="Proteomes" id="UP000574133">
    <property type="component" value="Unassembled WGS sequence"/>
</dbReference>